<keyword evidence="3" id="KW-0677">Repeat</keyword>
<dbReference type="AlphaFoldDB" id="A0AAD8EAI3"/>
<keyword evidence="1" id="KW-0963">Cytoplasm</keyword>
<dbReference type="Proteomes" id="UP001233999">
    <property type="component" value="Unassembled WGS sequence"/>
</dbReference>
<proteinExistence type="predicted"/>
<sequence>MGLMLRGRQFNPDLFARLLTEHGRGDLWEFDQDTEVPTASATVEGFPALNRVSWTPSGLHVTVGDDMGKIWVYDVGEQLAQPRHDEWNKFMYTLQELKNNQADEEIDKLNLCSSGPSSLGNLSSLSPNPLR</sequence>
<name>A0AAD8EAI3_DIPPU</name>
<gene>
    <name evidence="4" type="ORF">L9F63_022916</name>
</gene>
<organism evidence="4 5">
    <name type="scientific">Diploptera punctata</name>
    <name type="common">Pacific beetle cockroach</name>
    <dbReference type="NCBI Taxonomy" id="6984"/>
    <lineage>
        <taxon>Eukaryota</taxon>
        <taxon>Metazoa</taxon>
        <taxon>Ecdysozoa</taxon>
        <taxon>Arthropoda</taxon>
        <taxon>Hexapoda</taxon>
        <taxon>Insecta</taxon>
        <taxon>Pterygota</taxon>
        <taxon>Neoptera</taxon>
        <taxon>Polyneoptera</taxon>
        <taxon>Dictyoptera</taxon>
        <taxon>Blattodea</taxon>
        <taxon>Blaberoidea</taxon>
        <taxon>Blaberidae</taxon>
        <taxon>Diplopterinae</taxon>
        <taxon>Diploptera</taxon>
    </lineage>
</organism>
<dbReference type="GO" id="GO:0045503">
    <property type="term" value="F:dynein light chain binding"/>
    <property type="evidence" value="ECO:0007669"/>
    <property type="project" value="TreeGrafter"/>
</dbReference>
<evidence type="ECO:0000256" key="3">
    <source>
        <dbReference type="ARBA" id="ARBA00022737"/>
    </source>
</evidence>
<dbReference type="PANTHER" id="PTHR12442">
    <property type="entry name" value="DYNEIN INTERMEDIATE CHAIN"/>
    <property type="match status" value="1"/>
</dbReference>
<dbReference type="GO" id="GO:0045504">
    <property type="term" value="F:dynein heavy chain binding"/>
    <property type="evidence" value="ECO:0007669"/>
    <property type="project" value="TreeGrafter"/>
</dbReference>
<evidence type="ECO:0000313" key="5">
    <source>
        <dbReference type="Proteomes" id="UP001233999"/>
    </source>
</evidence>
<dbReference type="EMBL" id="JASPKZ010007751">
    <property type="protein sequence ID" value="KAJ9582734.1"/>
    <property type="molecule type" value="Genomic_DNA"/>
</dbReference>
<keyword evidence="5" id="KW-1185">Reference proteome</keyword>
<dbReference type="SUPFAM" id="SSF82171">
    <property type="entry name" value="DPP6 N-terminal domain-like"/>
    <property type="match status" value="1"/>
</dbReference>
<comment type="caution">
    <text evidence="4">The sequence shown here is derived from an EMBL/GenBank/DDBJ whole genome shotgun (WGS) entry which is preliminary data.</text>
</comment>
<evidence type="ECO:0000256" key="2">
    <source>
        <dbReference type="ARBA" id="ARBA00022574"/>
    </source>
</evidence>
<dbReference type="PANTHER" id="PTHR12442:SF22">
    <property type="entry name" value="CYTOPLASMIC DYNEIN 1 INTERMEDIATE CHAIN-RELATED"/>
    <property type="match status" value="1"/>
</dbReference>
<evidence type="ECO:0000313" key="4">
    <source>
        <dbReference type="EMBL" id="KAJ9582734.1"/>
    </source>
</evidence>
<reference evidence="4" key="2">
    <citation type="submission" date="2023-05" db="EMBL/GenBank/DDBJ databases">
        <authorList>
            <person name="Fouks B."/>
        </authorList>
    </citation>
    <scope>NUCLEOTIDE SEQUENCE</scope>
    <source>
        <strain evidence="4">Stay&amp;Tobe</strain>
        <tissue evidence="4">Testes</tissue>
    </source>
</reference>
<evidence type="ECO:0000256" key="1">
    <source>
        <dbReference type="ARBA" id="ARBA00022490"/>
    </source>
</evidence>
<keyword evidence="2" id="KW-0853">WD repeat</keyword>
<accession>A0AAD8EAI3</accession>
<dbReference type="InterPro" id="IPR050687">
    <property type="entry name" value="Dynein_IC"/>
</dbReference>
<dbReference type="GO" id="GO:0010970">
    <property type="term" value="P:transport along microtubule"/>
    <property type="evidence" value="ECO:0007669"/>
    <property type="project" value="TreeGrafter"/>
</dbReference>
<dbReference type="GO" id="GO:0005868">
    <property type="term" value="C:cytoplasmic dynein complex"/>
    <property type="evidence" value="ECO:0007669"/>
    <property type="project" value="TreeGrafter"/>
</dbReference>
<reference evidence="4" key="1">
    <citation type="journal article" date="2023" name="IScience">
        <title>Live-bearing cockroach genome reveals convergent evolutionary mechanisms linked to viviparity in insects and beyond.</title>
        <authorList>
            <person name="Fouks B."/>
            <person name="Harrison M.C."/>
            <person name="Mikhailova A.A."/>
            <person name="Marchal E."/>
            <person name="English S."/>
            <person name="Carruthers M."/>
            <person name="Jennings E.C."/>
            <person name="Chiamaka E.L."/>
            <person name="Frigard R.A."/>
            <person name="Pippel M."/>
            <person name="Attardo G.M."/>
            <person name="Benoit J.B."/>
            <person name="Bornberg-Bauer E."/>
            <person name="Tobe S.S."/>
        </authorList>
    </citation>
    <scope>NUCLEOTIDE SEQUENCE</scope>
    <source>
        <strain evidence="4">Stay&amp;Tobe</strain>
    </source>
</reference>
<protein>
    <submittedName>
        <fullName evidence="4">Uncharacterized protein</fullName>
    </submittedName>
</protein>